<keyword evidence="1" id="KW-0472">Membrane</keyword>
<accession>A0A546XXC7</accession>
<dbReference type="PANTHER" id="PTHR23028:SF53">
    <property type="entry name" value="ACYL_TRANSF_3 DOMAIN-CONTAINING PROTEIN"/>
    <property type="match status" value="1"/>
</dbReference>
<feature type="transmembrane region" description="Helical" evidence="1">
    <location>
        <begin position="145"/>
        <end position="164"/>
    </location>
</feature>
<dbReference type="AlphaFoldDB" id="A0A546XXC7"/>
<name>A0A546XXC7_AGRTU</name>
<keyword evidence="1" id="KW-0812">Transmembrane</keyword>
<proteinExistence type="predicted"/>
<dbReference type="PANTHER" id="PTHR23028">
    <property type="entry name" value="ACETYLTRANSFERASE"/>
    <property type="match status" value="1"/>
</dbReference>
<feature type="transmembrane region" description="Helical" evidence="1">
    <location>
        <begin position="171"/>
        <end position="190"/>
    </location>
</feature>
<sequence length="341" mass="38431">MNDVRASSDNFGGIRLIAAISVILGHSFPLTGVGATGYLGSPISTLAVKVFFVISGYLISESWSRDPDVFRYFLRRSLRIFPGLIVLVFLSVFIVGPVFSELGLRDYLSSASTWRYFSNIVLLPNYFLPGLFADNTYPNAVNGSLWTLPVEFLMYICTPVVLIIFRNRISLGGFAVVLSVISVWFTRIAIPEHPPVFWGTNLVNGLEMAPYFFWGAFYKKYESSRRLFNLQVALVMIVMLPMVTFNWASSEIISLIIVPYVTLSLGNAKSPVLGYFDRFGDVSYGTYLYGFLVQQLVASLLPYSNHWSNFLLSLFPSLLLGALSWHLVEKRMLRLKPSRKK</sequence>
<dbReference type="Proteomes" id="UP000317023">
    <property type="component" value="Unassembled WGS sequence"/>
</dbReference>
<dbReference type="GO" id="GO:0000271">
    <property type="term" value="P:polysaccharide biosynthetic process"/>
    <property type="evidence" value="ECO:0007669"/>
    <property type="project" value="TreeGrafter"/>
</dbReference>
<dbReference type="GO" id="GO:0016020">
    <property type="term" value="C:membrane"/>
    <property type="evidence" value="ECO:0007669"/>
    <property type="project" value="TreeGrafter"/>
</dbReference>
<evidence type="ECO:0000313" key="4">
    <source>
        <dbReference type="Proteomes" id="UP000317023"/>
    </source>
</evidence>
<feature type="domain" description="Acyltransferase 3" evidence="2">
    <location>
        <begin position="13"/>
        <end position="323"/>
    </location>
</feature>
<evidence type="ECO:0000313" key="3">
    <source>
        <dbReference type="EMBL" id="TRB05403.1"/>
    </source>
</evidence>
<reference evidence="3 4" key="1">
    <citation type="journal article" date="2019" name="Appl. Microbiol. Biotechnol.">
        <title>Differential efficiency of wild type rhizogenic strains for rol gene transformation of plants.</title>
        <authorList>
            <person name="Desmet S."/>
            <person name="De Keyser E."/>
            <person name="Van Vaerenbergh J."/>
            <person name="Baeyen S."/>
            <person name="Van Huylenbroeck J."/>
            <person name="Geelen D."/>
            <person name="Dhooghe E."/>
        </authorList>
    </citation>
    <scope>NUCLEOTIDE SEQUENCE [LARGE SCALE GENOMIC DNA]</scope>
    <source>
        <strain evidence="3 4">MAFF210266</strain>
    </source>
</reference>
<dbReference type="EMBL" id="SGOE01000004">
    <property type="protein sequence ID" value="TRB05403.1"/>
    <property type="molecule type" value="Genomic_DNA"/>
</dbReference>
<keyword evidence="3" id="KW-0808">Transferase</keyword>
<feature type="transmembrane region" description="Helical" evidence="1">
    <location>
        <begin position="196"/>
        <end position="215"/>
    </location>
</feature>
<feature type="transmembrane region" description="Helical" evidence="1">
    <location>
        <begin position="227"/>
        <end position="247"/>
    </location>
</feature>
<evidence type="ECO:0000259" key="2">
    <source>
        <dbReference type="Pfam" id="PF01757"/>
    </source>
</evidence>
<organism evidence="3 4">
    <name type="scientific">Agrobacterium tumefaciens</name>
    <dbReference type="NCBI Taxonomy" id="358"/>
    <lineage>
        <taxon>Bacteria</taxon>
        <taxon>Pseudomonadati</taxon>
        <taxon>Pseudomonadota</taxon>
        <taxon>Alphaproteobacteria</taxon>
        <taxon>Hyphomicrobiales</taxon>
        <taxon>Rhizobiaceae</taxon>
        <taxon>Rhizobium/Agrobacterium group</taxon>
        <taxon>Agrobacterium</taxon>
        <taxon>Agrobacterium tumefaciens complex</taxon>
    </lineage>
</organism>
<feature type="transmembrane region" description="Helical" evidence="1">
    <location>
        <begin position="310"/>
        <end position="328"/>
    </location>
</feature>
<feature type="transmembrane region" description="Helical" evidence="1">
    <location>
        <begin position="12"/>
        <end position="32"/>
    </location>
</feature>
<dbReference type="GO" id="GO:0016747">
    <property type="term" value="F:acyltransferase activity, transferring groups other than amino-acyl groups"/>
    <property type="evidence" value="ECO:0007669"/>
    <property type="project" value="InterPro"/>
</dbReference>
<comment type="caution">
    <text evidence="3">The sequence shown here is derived from an EMBL/GenBank/DDBJ whole genome shotgun (WGS) entry which is preliminary data.</text>
</comment>
<feature type="transmembrane region" description="Helical" evidence="1">
    <location>
        <begin position="38"/>
        <end position="59"/>
    </location>
</feature>
<dbReference type="InterPro" id="IPR050879">
    <property type="entry name" value="Acyltransferase_3"/>
</dbReference>
<dbReference type="InterPro" id="IPR002656">
    <property type="entry name" value="Acyl_transf_3_dom"/>
</dbReference>
<dbReference type="RefSeq" id="WP_142857793.1">
    <property type="nucleotide sequence ID" value="NZ_SGOE01000004.1"/>
</dbReference>
<gene>
    <name evidence="3" type="ORF">EXN61_16440</name>
</gene>
<evidence type="ECO:0000256" key="1">
    <source>
        <dbReference type="SAM" id="Phobius"/>
    </source>
</evidence>
<feature type="transmembrane region" description="Helical" evidence="1">
    <location>
        <begin position="80"/>
        <end position="99"/>
    </location>
</feature>
<keyword evidence="3" id="KW-0012">Acyltransferase</keyword>
<protein>
    <submittedName>
        <fullName evidence="3">Acyltransferase</fullName>
    </submittedName>
</protein>
<dbReference type="Pfam" id="PF01757">
    <property type="entry name" value="Acyl_transf_3"/>
    <property type="match status" value="1"/>
</dbReference>
<keyword evidence="1" id="KW-1133">Transmembrane helix</keyword>